<dbReference type="InterPro" id="IPR028087">
    <property type="entry name" value="Tad_N"/>
</dbReference>
<protein>
    <submittedName>
        <fullName evidence="4">TadE/TadG family type IV pilus assembly protein</fullName>
    </submittedName>
</protein>
<accession>A0ABV3SHQ8</accession>
<comment type="caution">
    <text evidence="4">The sequence shown here is derived from an EMBL/GenBank/DDBJ whole genome shotgun (WGS) entry which is preliminary data.</text>
</comment>
<gene>
    <name evidence="4" type="ORF">ABGN05_11400</name>
</gene>
<reference evidence="4 5" key="1">
    <citation type="submission" date="2024-05" db="EMBL/GenBank/DDBJ databases">
        <authorList>
            <person name="Jiang F."/>
        </authorList>
    </citation>
    <scope>NUCLEOTIDE SEQUENCE [LARGE SCALE GENOMIC DNA]</scope>
    <source>
        <strain evidence="4 5">LZ166</strain>
    </source>
</reference>
<dbReference type="Pfam" id="PF13400">
    <property type="entry name" value="Tad"/>
    <property type="match status" value="1"/>
</dbReference>
<keyword evidence="2" id="KW-0812">Transmembrane</keyword>
<dbReference type="InterPro" id="IPR002035">
    <property type="entry name" value="VWF_A"/>
</dbReference>
<dbReference type="Proteomes" id="UP001556692">
    <property type="component" value="Unassembled WGS sequence"/>
</dbReference>
<dbReference type="EMBL" id="JBDPGJ010000002">
    <property type="protein sequence ID" value="MEX0406271.1"/>
    <property type="molecule type" value="Genomic_DNA"/>
</dbReference>
<sequence>MSRKSSVEWVKWFWSDRSGNFAVATGAAISVLVLAGGFAINIAQLTLTKSNLQQALDSAVTSTARDLTTHKIDPEDADAMVSAFLQANGIRGFAQADRVTLDRVEVDRSTRMVTAHASVVLDLAFPVFRSSTTRRIAVESAALYSDKRIEVAMMLDVTGSMAGQKIKDLKKAAKGAVSTFLTGQDPDDPRVRVAIVPYADSVNVGALANTVNVETGYTTDEPPAIDSARSASSSFRPDTCATERKGRYQFSDASPWKAMPSRDYRLQFCPGAQLSPLTADKARLDNRIDSFSADGATAGHIGIQWTWYMLSREWKDFLPTGSAPARASDDKTAKFAILMTDGEFNTAFAGVGRWEQPRTQQQTRSRNHAERLCEEMKKDGIEIFTVGFMLKESAARQVMAKCASTDDASSKHYFEAGSGAELDAAFQAIAANIERLAIVK</sequence>
<feature type="region of interest" description="Disordered" evidence="1">
    <location>
        <begin position="218"/>
        <end position="239"/>
    </location>
</feature>
<organism evidence="4 5">
    <name type="scientific">Aquibium pacificus</name>
    <dbReference type="NCBI Taxonomy" id="3153579"/>
    <lineage>
        <taxon>Bacteria</taxon>
        <taxon>Pseudomonadati</taxon>
        <taxon>Pseudomonadota</taxon>
        <taxon>Alphaproteobacteria</taxon>
        <taxon>Hyphomicrobiales</taxon>
        <taxon>Phyllobacteriaceae</taxon>
        <taxon>Aquibium</taxon>
    </lineage>
</organism>
<evidence type="ECO:0000256" key="2">
    <source>
        <dbReference type="SAM" id="Phobius"/>
    </source>
</evidence>
<dbReference type="InterPro" id="IPR036465">
    <property type="entry name" value="vWFA_dom_sf"/>
</dbReference>
<proteinExistence type="predicted"/>
<keyword evidence="2" id="KW-0472">Membrane</keyword>
<dbReference type="SUPFAM" id="SSF53300">
    <property type="entry name" value="vWA-like"/>
    <property type="match status" value="1"/>
</dbReference>
<dbReference type="CDD" id="cd00198">
    <property type="entry name" value="vWFA"/>
    <property type="match status" value="1"/>
</dbReference>
<feature type="transmembrane region" description="Helical" evidence="2">
    <location>
        <begin position="21"/>
        <end position="43"/>
    </location>
</feature>
<keyword evidence="5" id="KW-1185">Reference proteome</keyword>
<evidence type="ECO:0000259" key="3">
    <source>
        <dbReference type="PROSITE" id="PS50234"/>
    </source>
</evidence>
<dbReference type="Gene3D" id="3.40.50.410">
    <property type="entry name" value="von Willebrand factor, type A domain"/>
    <property type="match status" value="1"/>
</dbReference>
<name>A0ABV3SHQ8_9HYPH</name>
<evidence type="ECO:0000256" key="1">
    <source>
        <dbReference type="SAM" id="MobiDB-lite"/>
    </source>
</evidence>
<evidence type="ECO:0000313" key="5">
    <source>
        <dbReference type="Proteomes" id="UP001556692"/>
    </source>
</evidence>
<dbReference type="PROSITE" id="PS50234">
    <property type="entry name" value="VWFA"/>
    <property type="match status" value="1"/>
</dbReference>
<feature type="domain" description="VWFA" evidence="3">
    <location>
        <begin position="150"/>
        <end position="429"/>
    </location>
</feature>
<keyword evidence="2" id="KW-1133">Transmembrane helix</keyword>
<evidence type="ECO:0000313" key="4">
    <source>
        <dbReference type="EMBL" id="MEX0406271.1"/>
    </source>
</evidence>
<dbReference type="RefSeq" id="WP_367954131.1">
    <property type="nucleotide sequence ID" value="NZ_JBDPGJ010000002.1"/>
</dbReference>